<keyword evidence="1" id="KW-0472">Membrane</keyword>
<dbReference type="EMBL" id="CP098502">
    <property type="protein sequence ID" value="UTI65148.1"/>
    <property type="molecule type" value="Genomic_DNA"/>
</dbReference>
<organism evidence="2 3">
    <name type="scientific">Paraconexibacter antarcticus</name>
    <dbReference type="NCBI Taxonomy" id="2949664"/>
    <lineage>
        <taxon>Bacteria</taxon>
        <taxon>Bacillati</taxon>
        <taxon>Actinomycetota</taxon>
        <taxon>Thermoleophilia</taxon>
        <taxon>Solirubrobacterales</taxon>
        <taxon>Paraconexibacteraceae</taxon>
        <taxon>Paraconexibacter</taxon>
    </lineage>
</organism>
<reference evidence="2 3" key="1">
    <citation type="submission" date="2022-06" db="EMBL/GenBank/DDBJ databases">
        <title>Paraconexibacter antarcticus.</title>
        <authorList>
            <person name="Kim C.S."/>
        </authorList>
    </citation>
    <scope>NUCLEOTIDE SEQUENCE [LARGE SCALE GENOMIC DNA]</scope>
    <source>
        <strain evidence="2 3">02-257</strain>
    </source>
</reference>
<sequence>MTRELPPAHRRAVRVLTLLLGVAVAVSVVHYTDNTVNYSDYPESATLPNPSQAVVLGSWFFFTAFGALGWLAFRAGEVRRAALCLAVYSGSGLVGILHYTVGGTSRFPWWRHAHIASDITCGVAVLAFAVWSVVRLDRSAASA</sequence>
<evidence type="ECO:0000256" key="1">
    <source>
        <dbReference type="SAM" id="Phobius"/>
    </source>
</evidence>
<dbReference type="RefSeq" id="WP_254571838.1">
    <property type="nucleotide sequence ID" value="NZ_CP098502.1"/>
</dbReference>
<dbReference type="Proteomes" id="UP001056035">
    <property type="component" value="Chromosome"/>
</dbReference>
<feature type="transmembrane region" description="Helical" evidence="1">
    <location>
        <begin position="80"/>
        <end position="101"/>
    </location>
</feature>
<keyword evidence="1" id="KW-0812">Transmembrane</keyword>
<evidence type="ECO:0000313" key="2">
    <source>
        <dbReference type="EMBL" id="UTI65148.1"/>
    </source>
</evidence>
<keyword evidence="3" id="KW-1185">Reference proteome</keyword>
<feature type="transmembrane region" description="Helical" evidence="1">
    <location>
        <begin position="12"/>
        <end position="32"/>
    </location>
</feature>
<protein>
    <submittedName>
        <fullName evidence="2">Uncharacterized protein</fullName>
    </submittedName>
</protein>
<name>A0ABY5DSZ9_9ACTN</name>
<proteinExistence type="predicted"/>
<gene>
    <name evidence="2" type="ORF">NBH00_02800</name>
</gene>
<keyword evidence="1" id="KW-1133">Transmembrane helix</keyword>
<evidence type="ECO:0000313" key="3">
    <source>
        <dbReference type="Proteomes" id="UP001056035"/>
    </source>
</evidence>
<accession>A0ABY5DSZ9</accession>
<feature type="transmembrane region" description="Helical" evidence="1">
    <location>
        <begin position="113"/>
        <end position="134"/>
    </location>
</feature>
<feature type="transmembrane region" description="Helical" evidence="1">
    <location>
        <begin position="52"/>
        <end position="73"/>
    </location>
</feature>